<keyword evidence="1" id="KW-1133">Transmembrane helix</keyword>
<dbReference type="OrthoDB" id="513552at2"/>
<accession>A0A1P8MR53</accession>
<evidence type="ECO:0000313" key="2">
    <source>
        <dbReference type="EMBL" id="APX10525.1"/>
    </source>
</evidence>
<evidence type="ECO:0000256" key="1">
    <source>
        <dbReference type="SAM" id="Phobius"/>
    </source>
</evidence>
<keyword evidence="1" id="KW-0812">Transmembrane</keyword>
<dbReference type="Proteomes" id="UP000186336">
    <property type="component" value="Chromosome"/>
</dbReference>
<keyword evidence="1" id="KW-0472">Membrane</keyword>
<dbReference type="RefSeq" id="WP_076626392.1">
    <property type="nucleotide sequence ID" value="NZ_CP019312.1"/>
</dbReference>
<proteinExistence type="predicted"/>
<dbReference type="PANTHER" id="PTHR35519:SF2">
    <property type="entry name" value="PH DOMAIN PROTEIN"/>
    <property type="match status" value="1"/>
</dbReference>
<reference evidence="2 3" key="1">
    <citation type="submission" date="2017-01" db="EMBL/GenBank/DDBJ databases">
        <title>Complete genome of Tateyamaria omphalii DOK1-4 isolated from seawater in Dokdo.</title>
        <authorList>
            <person name="Kim J.H."/>
            <person name="Chi W.-J."/>
        </authorList>
    </citation>
    <scope>NUCLEOTIDE SEQUENCE [LARGE SCALE GENOMIC DNA]</scope>
    <source>
        <strain evidence="2 3">DOK1-4</strain>
    </source>
</reference>
<organism evidence="2 3">
    <name type="scientific">Tateyamaria omphalii</name>
    <dbReference type="NCBI Taxonomy" id="299262"/>
    <lineage>
        <taxon>Bacteria</taxon>
        <taxon>Pseudomonadati</taxon>
        <taxon>Pseudomonadota</taxon>
        <taxon>Alphaproteobacteria</taxon>
        <taxon>Rhodobacterales</taxon>
        <taxon>Roseobacteraceae</taxon>
        <taxon>Tateyamaria</taxon>
    </lineage>
</organism>
<dbReference type="InterPro" id="IPR025187">
    <property type="entry name" value="DUF4112"/>
</dbReference>
<evidence type="ECO:0000313" key="3">
    <source>
        <dbReference type="Proteomes" id="UP000186336"/>
    </source>
</evidence>
<name>A0A1P8MR53_9RHOB</name>
<dbReference type="Pfam" id="PF13430">
    <property type="entry name" value="DUF4112"/>
    <property type="match status" value="1"/>
</dbReference>
<sequence>MPYTSSHADDPGAARITTQERAARRNRVARLDRLATKLDARFRVLGIPVGWDSILGLIPGVGDIATALPGAAMFYEARRIGARRRACTRIAINTGIDMAVGAIPIVGDLFDIAFKSHRRNIEVLKAELARIEAREGRPQPAPRRTNTPEKEA</sequence>
<dbReference type="STRING" id="299262.BWR18_01540"/>
<gene>
    <name evidence="2" type="ORF">BWR18_01540</name>
</gene>
<dbReference type="EMBL" id="CP019312">
    <property type="protein sequence ID" value="APX10525.1"/>
    <property type="molecule type" value="Genomic_DNA"/>
</dbReference>
<evidence type="ECO:0008006" key="4">
    <source>
        <dbReference type="Google" id="ProtNLM"/>
    </source>
</evidence>
<feature type="transmembrane region" description="Helical" evidence="1">
    <location>
        <begin position="54"/>
        <end position="75"/>
    </location>
</feature>
<protein>
    <recommendedName>
        <fullName evidence="4">DUF4112 domain-containing protein</fullName>
    </recommendedName>
</protein>
<dbReference type="AlphaFoldDB" id="A0A1P8MR53"/>
<keyword evidence="3" id="KW-1185">Reference proteome</keyword>
<dbReference type="KEGG" id="tom:BWR18_01540"/>
<dbReference type="PANTHER" id="PTHR35519">
    <property type="entry name" value="MEMBRANE PROTEINS"/>
    <property type="match status" value="1"/>
</dbReference>